<evidence type="ECO:0000256" key="6">
    <source>
        <dbReference type="ARBA" id="ARBA00022519"/>
    </source>
</evidence>
<comment type="catalytic activity">
    <reaction evidence="15">
        <text>L-tyrosyl-[protein] + ATP = O-phospho-L-tyrosyl-[protein] + ADP + H(+)</text>
        <dbReference type="Rhea" id="RHEA:10596"/>
        <dbReference type="Rhea" id="RHEA-COMP:10136"/>
        <dbReference type="Rhea" id="RHEA-COMP:20101"/>
        <dbReference type="ChEBI" id="CHEBI:15378"/>
        <dbReference type="ChEBI" id="CHEBI:30616"/>
        <dbReference type="ChEBI" id="CHEBI:46858"/>
        <dbReference type="ChEBI" id="CHEBI:61978"/>
        <dbReference type="ChEBI" id="CHEBI:456216"/>
        <dbReference type="EC" id="2.7.10.2"/>
    </reaction>
</comment>
<proteinExistence type="inferred from homology"/>
<evidence type="ECO:0000256" key="10">
    <source>
        <dbReference type="ARBA" id="ARBA00022777"/>
    </source>
</evidence>
<dbReference type="GO" id="GO:0005524">
    <property type="term" value="F:ATP binding"/>
    <property type="evidence" value="ECO:0007669"/>
    <property type="project" value="UniProtKB-KW"/>
</dbReference>
<evidence type="ECO:0000259" key="19">
    <source>
        <dbReference type="Pfam" id="PF13614"/>
    </source>
</evidence>
<dbReference type="SUPFAM" id="SSF52540">
    <property type="entry name" value="P-loop containing nucleoside triphosphate hydrolases"/>
    <property type="match status" value="1"/>
</dbReference>
<dbReference type="NCBIfam" id="TIGR01005">
    <property type="entry name" value="eps_transp_fam"/>
    <property type="match status" value="1"/>
</dbReference>
<dbReference type="PANTHER" id="PTHR32309:SF13">
    <property type="entry name" value="FERRIC ENTEROBACTIN TRANSPORT PROTEIN FEPE"/>
    <property type="match status" value="1"/>
</dbReference>
<keyword evidence="7 21" id="KW-0808">Transferase</keyword>
<dbReference type="GO" id="GO:0004715">
    <property type="term" value="F:non-membrane spanning protein tyrosine kinase activity"/>
    <property type="evidence" value="ECO:0007669"/>
    <property type="project" value="UniProtKB-EC"/>
</dbReference>
<evidence type="ECO:0000256" key="14">
    <source>
        <dbReference type="ARBA" id="ARBA00023137"/>
    </source>
</evidence>
<keyword evidence="16" id="KW-0175">Coiled coil</keyword>
<dbReference type="InterPro" id="IPR032807">
    <property type="entry name" value="GNVR"/>
</dbReference>
<comment type="similarity">
    <text evidence="2">Belongs to the CpsD/CapB family.</text>
</comment>
<dbReference type="OrthoDB" id="230260at2"/>
<dbReference type="Pfam" id="PF13807">
    <property type="entry name" value="GNVR"/>
    <property type="match status" value="1"/>
</dbReference>
<name>A0A3A1WIN4_9HYPH</name>
<feature type="domain" description="Tyrosine-protein kinase G-rich" evidence="20">
    <location>
        <begin position="387"/>
        <end position="466"/>
    </location>
</feature>
<dbReference type="InterPro" id="IPR003856">
    <property type="entry name" value="LPS_length_determ_N"/>
</dbReference>
<dbReference type="InterPro" id="IPR027417">
    <property type="entry name" value="P-loop_NTPase"/>
</dbReference>
<evidence type="ECO:0000256" key="13">
    <source>
        <dbReference type="ARBA" id="ARBA00023136"/>
    </source>
</evidence>
<keyword evidence="6" id="KW-0997">Cell inner membrane</keyword>
<evidence type="ECO:0000256" key="2">
    <source>
        <dbReference type="ARBA" id="ARBA00007316"/>
    </source>
</evidence>
<comment type="subcellular location">
    <subcellularLocation>
        <location evidence="1">Cell inner membrane</location>
        <topology evidence="1">Multi-pass membrane protein</topology>
    </subcellularLocation>
</comment>
<feature type="coiled-coil region" evidence="16">
    <location>
        <begin position="384"/>
        <end position="411"/>
    </location>
</feature>
<dbReference type="InterPro" id="IPR050445">
    <property type="entry name" value="Bact_polysacc_biosynth/exp"/>
</dbReference>
<evidence type="ECO:0000256" key="8">
    <source>
        <dbReference type="ARBA" id="ARBA00022692"/>
    </source>
</evidence>
<organism evidence="21 22">
    <name type="scientific">Aureimonas flava</name>
    <dbReference type="NCBI Taxonomy" id="2320271"/>
    <lineage>
        <taxon>Bacteria</taxon>
        <taxon>Pseudomonadati</taxon>
        <taxon>Pseudomonadota</taxon>
        <taxon>Alphaproteobacteria</taxon>
        <taxon>Hyphomicrobiales</taxon>
        <taxon>Aurantimonadaceae</taxon>
        <taxon>Aureimonas</taxon>
    </lineage>
</organism>
<keyword evidence="11" id="KW-0067">ATP-binding</keyword>
<evidence type="ECO:0000256" key="9">
    <source>
        <dbReference type="ARBA" id="ARBA00022741"/>
    </source>
</evidence>
<sequence>MTAHDSAASKGGSSEFLNVERILAMVRRQVGLVVAAVAAGLFLGFVYLMTAVPIYTSYTDILIDKGQSKLVDELASASGVFQDEAEMLSQVELLKSRQISGTVVDELKLDQNDAFLAGNPSLLRSVRSAVGGLIAAVRPELPVEQADASAQRREAAIDILQGGLDVQRVGRTYVLRLTFDSPDPVLASNIARAFGSAYLDDQLQAKYAATRRASSWLQDRIADLRQQSYDADLAVQKFRNDNGLLLTGTGLVSQQQLSEINTQLTAARAQTAQAKAQLDQIEAIIRDGRTDALVNDALLSTTINTLRGKYLDAARRESEISSKLGPNHIQSVRLKAEMKEYERLIFGELRRIAESYRSTYAVSRERERSLQASLAEVTAVNADDNTLQVRLRELEREAEAYRALYDDFLQRYQQTVQQQSFPITDARVITDPKVPDKPSAPRAPMILALFAMMGAAAGTGVAGFREYRERFFRVGSQVRSELDMEFLGFAPILDPEEVKPGEQKAAPSQLWPAGALATYVRRHPMSSFAETLRNIKVAADLGMPDIPCKVIGVVSCVPGEGKSSVAASFGNLLALQGMRTLLIDGDIRNPGLTRGLERKPEHGLVEVMLEQANADDVLLRDDPMPLTLLPTVMRSRVTNTSDLLASASMGRLLTRFRGQFDYVVVDLPPVGPVVDAKAFAQRVDAFVFVVEWGKTSRQLVRSAIASNPVFHDKSLGVILNKADSKKMRLYRSYGSPEYYASRYESYYRD</sequence>
<comment type="caution">
    <text evidence="21">The sequence shown here is derived from an EMBL/GenBank/DDBJ whole genome shotgun (WGS) entry which is preliminary data.</text>
</comment>
<keyword evidence="22" id="KW-1185">Reference proteome</keyword>
<evidence type="ECO:0000256" key="16">
    <source>
        <dbReference type="SAM" id="Coils"/>
    </source>
</evidence>
<dbReference type="InterPro" id="IPR025669">
    <property type="entry name" value="AAA_dom"/>
</dbReference>
<feature type="domain" description="Polysaccharide chain length determinant N-terminal" evidence="18">
    <location>
        <begin position="17"/>
        <end position="107"/>
    </location>
</feature>
<dbReference type="EC" id="2.7.10.2" evidence="4"/>
<dbReference type="NCBIfam" id="TIGR01007">
    <property type="entry name" value="eps_fam"/>
    <property type="match status" value="1"/>
</dbReference>
<comment type="similarity">
    <text evidence="3">Belongs to the etk/wzc family.</text>
</comment>
<keyword evidence="13 17" id="KW-0472">Membrane</keyword>
<gene>
    <name evidence="21" type="ORF">D3218_16970</name>
</gene>
<dbReference type="EMBL" id="QYRN01000010">
    <property type="protein sequence ID" value="RIX98507.1"/>
    <property type="molecule type" value="Genomic_DNA"/>
</dbReference>
<evidence type="ECO:0000256" key="1">
    <source>
        <dbReference type="ARBA" id="ARBA00004429"/>
    </source>
</evidence>
<accession>A0A3A1WIN4</accession>
<dbReference type="Pfam" id="PF02706">
    <property type="entry name" value="Wzz"/>
    <property type="match status" value="1"/>
</dbReference>
<keyword evidence="5" id="KW-1003">Cell membrane</keyword>
<dbReference type="Pfam" id="PF13614">
    <property type="entry name" value="AAA_31"/>
    <property type="match status" value="1"/>
</dbReference>
<evidence type="ECO:0000256" key="3">
    <source>
        <dbReference type="ARBA" id="ARBA00008883"/>
    </source>
</evidence>
<feature type="domain" description="AAA" evidence="19">
    <location>
        <begin position="549"/>
        <end position="678"/>
    </location>
</feature>
<keyword evidence="9" id="KW-0547">Nucleotide-binding</keyword>
<keyword evidence="14" id="KW-0829">Tyrosine-protein kinase</keyword>
<reference evidence="22" key="1">
    <citation type="submission" date="2018-09" db="EMBL/GenBank/DDBJ databases">
        <authorList>
            <person name="Tuo L."/>
        </authorList>
    </citation>
    <scope>NUCLEOTIDE SEQUENCE [LARGE SCALE GENOMIC DNA]</scope>
    <source>
        <strain evidence="22">M2BS4Y-1</strain>
    </source>
</reference>
<keyword evidence="10 21" id="KW-0418">Kinase</keyword>
<dbReference type="InterPro" id="IPR005700">
    <property type="entry name" value="EPS_ExoP-like"/>
</dbReference>
<feature type="coiled-coil region" evidence="16">
    <location>
        <begin position="257"/>
        <end position="284"/>
    </location>
</feature>
<evidence type="ECO:0000256" key="17">
    <source>
        <dbReference type="SAM" id="Phobius"/>
    </source>
</evidence>
<evidence type="ECO:0000256" key="5">
    <source>
        <dbReference type="ARBA" id="ARBA00022475"/>
    </source>
</evidence>
<evidence type="ECO:0000256" key="7">
    <source>
        <dbReference type="ARBA" id="ARBA00022679"/>
    </source>
</evidence>
<evidence type="ECO:0000256" key="11">
    <source>
        <dbReference type="ARBA" id="ARBA00022840"/>
    </source>
</evidence>
<feature type="transmembrane region" description="Helical" evidence="17">
    <location>
        <begin position="30"/>
        <end position="55"/>
    </location>
</feature>
<dbReference type="CDD" id="cd05387">
    <property type="entry name" value="BY-kinase"/>
    <property type="match status" value="1"/>
</dbReference>
<keyword evidence="12 17" id="KW-1133">Transmembrane helix</keyword>
<evidence type="ECO:0000313" key="22">
    <source>
        <dbReference type="Proteomes" id="UP000265750"/>
    </source>
</evidence>
<evidence type="ECO:0000256" key="4">
    <source>
        <dbReference type="ARBA" id="ARBA00011903"/>
    </source>
</evidence>
<evidence type="ECO:0000313" key="21">
    <source>
        <dbReference type="EMBL" id="RIX98507.1"/>
    </source>
</evidence>
<dbReference type="AlphaFoldDB" id="A0A3A1WIN4"/>
<evidence type="ECO:0000256" key="12">
    <source>
        <dbReference type="ARBA" id="ARBA00022989"/>
    </source>
</evidence>
<evidence type="ECO:0000259" key="20">
    <source>
        <dbReference type="Pfam" id="PF13807"/>
    </source>
</evidence>
<dbReference type="PANTHER" id="PTHR32309">
    <property type="entry name" value="TYROSINE-PROTEIN KINASE"/>
    <property type="match status" value="1"/>
</dbReference>
<dbReference type="Proteomes" id="UP000265750">
    <property type="component" value="Unassembled WGS sequence"/>
</dbReference>
<keyword evidence="8 17" id="KW-0812">Transmembrane</keyword>
<evidence type="ECO:0000259" key="18">
    <source>
        <dbReference type="Pfam" id="PF02706"/>
    </source>
</evidence>
<evidence type="ECO:0000256" key="15">
    <source>
        <dbReference type="ARBA" id="ARBA00051245"/>
    </source>
</evidence>
<dbReference type="Gene3D" id="3.40.50.300">
    <property type="entry name" value="P-loop containing nucleotide triphosphate hydrolases"/>
    <property type="match status" value="1"/>
</dbReference>
<protein>
    <recommendedName>
        <fullName evidence="4">non-specific protein-tyrosine kinase</fullName>
        <ecNumber evidence="4">2.7.10.2</ecNumber>
    </recommendedName>
</protein>
<dbReference type="GO" id="GO:0005886">
    <property type="term" value="C:plasma membrane"/>
    <property type="evidence" value="ECO:0007669"/>
    <property type="project" value="UniProtKB-SubCell"/>
</dbReference>
<dbReference type="InterPro" id="IPR005702">
    <property type="entry name" value="Wzc-like_C"/>
</dbReference>